<dbReference type="GO" id="GO:0000105">
    <property type="term" value="P:L-histidine biosynthetic process"/>
    <property type="evidence" value="ECO:0007669"/>
    <property type="project" value="UniProtKB-UniRule"/>
</dbReference>
<dbReference type="PANTHER" id="PTHR21235:SF2">
    <property type="entry name" value="IMIDAZOLE GLYCEROL PHOSPHATE SYNTHASE HISHF"/>
    <property type="match status" value="1"/>
</dbReference>
<feature type="region of interest" description="PRFAR binding" evidence="11">
    <location>
        <begin position="407"/>
        <end position="409"/>
    </location>
</feature>
<dbReference type="InterPro" id="IPR013785">
    <property type="entry name" value="Aldolase_TIM"/>
</dbReference>
<dbReference type="GO" id="GO:0004359">
    <property type="term" value="F:glutaminase activity"/>
    <property type="evidence" value="ECO:0007669"/>
    <property type="project" value="UniProtKB-EC"/>
</dbReference>
<feature type="active site" evidence="10">
    <location>
        <position position="409"/>
    </location>
</feature>
<dbReference type="SUPFAM" id="SSF52317">
    <property type="entry name" value="Class I glutamine amidotransferase-like"/>
    <property type="match status" value="1"/>
</dbReference>
<dbReference type="PROSITE" id="PS51273">
    <property type="entry name" value="GATASE_TYPE_1"/>
    <property type="match status" value="1"/>
</dbReference>
<dbReference type="PIRSF" id="PIRSF036936">
    <property type="entry name" value="IGPS_HisHF"/>
    <property type="match status" value="1"/>
</dbReference>
<dbReference type="EC" id="3.5.1.2" evidence="9"/>
<feature type="active site" description="For GATase activity" evidence="10">
    <location>
        <position position="194"/>
    </location>
</feature>
<comment type="similarity">
    <text evidence="12">Belongs to the HisA/HisF family.</text>
</comment>
<feature type="region of interest" description="PRFAR binding" evidence="11">
    <location>
        <begin position="509"/>
        <end position="510"/>
    </location>
</feature>
<evidence type="ECO:0000256" key="10">
    <source>
        <dbReference type="PIRSR" id="PIRSR036936-1"/>
    </source>
</evidence>
<protein>
    <recommendedName>
        <fullName evidence="9">Imidazole glycerol phosphate synthase hisHF</fullName>
    </recommendedName>
    <domain>
        <recommendedName>
            <fullName evidence="9">Glutaminase</fullName>
            <ecNumber evidence="9">3.5.1.2</ecNumber>
        </recommendedName>
    </domain>
    <domain>
        <recommendedName>
            <fullName evidence="9">Cyclase</fullName>
        </recommendedName>
    </domain>
</protein>
<organism evidence="14 15">
    <name type="scientific">Fragilariopsis cylindrus CCMP1102</name>
    <dbReference type="NCBI Taxonomy" id="635003"/>
    <lineage>
        <taxon>Eukaryota</taxon>
        <taxon>Sar</taxon>
        <taxon>Stramenopiles</taxon>
        <taxon>Ochrophyta</taxon>
        <taxon>Bacillariophyta</taxon>
        <taxon>Bacillariophyceae</taxon>
        <taxon>Bacillariophycidae</taxon>
        <taxon>Bacillariales</taxon>
        <taxon>Bacillariaceae</taxon>
        <taxon>Fragilariopsis</taxon>
    </lineage>
</organism>
<dbReference type="InParanoid" id="A0A1E7EUK2"/>
<dbReference type="AlphaFoldDB" id="A0A1E7EUK2"/>
<evidence type="ECO:0000256" key="11">
    <source>
        <dbReference type="PIRSR" id="PIRSR036936-2"/>
    </source>
</evidence>
<feature type="binding site" evidence="11">
    <location>
        <position position="478"/>
    </location>
    <ligand>
        <name>substrate</name>
    </ligand>
</feature>
<proteinExistence type="inferred from homology"/>
<dbReference type="InterPro" id="IPR006062">
    <property type="entry name" value="His_biosynth"/>
</dbReference>
<dbReference type="NCBIfam" id="TIGR01855">
    <property type="entry name" value="IMP_synth_hisH"/>
    <property type="match status" value="1"/>
</dbReference>
<evidence type="ECO:0000256" key="2">
    <source>
        <dbReference type="ARBA" id="ARBA00022605"/>
    </source>
</evidence>
<dbReference type="InterPro" id="IPR050064">
    <property type="entry name" value="IGPS_HisA/HisF"/>
</dbReference>
<comment type="function">
    <text evidence="9">IGPS catalyzes the conversion of PRFAR and glutamine to IGP, AICAR and glutamate. The glutaminase domain produces the ammonia necessary for the cyclase domain to produce IGP and AICAR from PRFAR. The ammonia is channeled to the active site of the cyclase domain.</text>
</comment>
<evidence type="ECO:0000256" key="9">
    <source>
        <dbReference type="PIRNR" id="PIRNR036936"/>
    </source>
</evidence>
<dbReference type="EMBL" id="KV784375">
    <property type="protein sequence ID" value="OEU09509.1"/>
    <property type="molecule type" value="Genomic_DNA"/>
</dbReference>
<dbReference type="GO" id="GO:0016829">
    <property type="term" value="F:lyase activity"/>
    <property type="evidence" value="ECO:0007669"/>
    <property type="project" value="UniProtKB-KW"/>
</dbReference>
<feature type="region of interest" description="PRFAR binding" evidence="11">
    <location>
        <begin position="483"/>
        <end position="484"/>
    </location>
</feature>
<dbReference type="UniPathway" id="UPA00031">
    <property type="reaction ID" value="UER00010"/>
</dbReference>
<dbReference type="InterPro" id="IPR010139">
    <property type="entry name" value="Imidazole-glycPsynth_HisH"/>
</dbReference>
<keyword evidence="9" id="KW-0511">Multifunctional enzyme</keyword>
<dbReference type="InterPro" id="IPR011060">
    <property type="entry name" value="RibuloseP-bd_barrel"/>
</dbReference>
<gene>
    <name evidence="14" type="ORF">FRACYDRAFT_195266</name>
</gene>
<evidence type="ECO:0000256" key="4">
    <source>
        <dbReference type="ARBA" id="ARBA00022962"/>
    </source>
</evidence>
<evidence type="ECO:0000256" key="12">
    <source>
        <dbReference type="RuleBase" id="RU003657"/>
    </source>
</evidence>
<dbReference type="Gene3D" id="3.20.20.70">
    <property type="entry name" value="Aldolase class I"/>
    <property type="match status" value="1"/>
</dbReference>
<evidence type="ECO:0000256" key="7">
    <source>
        <dbReference type="ARBA" id="ARBA00047838"/>
    </source>
</evidence>
<evidence type="ECO:0000256" key="5">
    <source>
        <dbReference type="ARBA" id="ARBA00023102"/>
    </source>
</evidence>
<dbReference type="SUPFAM" id="SSF51366">
    <property type="entry name" value="Ribulose-phoshate binding barrel"/>
    <property type="match status" value="1"/>
</dbReference>
<dbReference type="Pfam" id="PF00117">
    <property type="entry name" value="GATase"/>
    <property type="match status" value="1"/>
</dbReference>
<evidence type="ECO:0000256" key="3">
    <source>
        <dbReference type="ARBA" id="ARBA00022801"/>
    </source>
</evidence>
<dbReference type="InterPro" id="IPR014640">
    <property type="entry name" value="IGPS_HisHF"/>
</dbReference>
<dbReference type="InterPro" id="IPR029062">
    <property type="entry name" value="Class_I_gatase-like"/>
</dbReference>
<feature type="active site" evidence="10">
    <location>
        <position position="243"/>
    </location>
</feature>
<evidence type="ECO:0000313" key="15">
    <source>
        <dbReference type="Proteomes" id="UP000095751"/>
    </source>
</evidence>
<comment type="catalytic activity">
    <reaction evidence="8 9">
        <text>L-glutamine + H2O = L-glutamate + NH4(+)</text>
        <dbReference type="Rhea" id="RHEA:15889"/>
        <dbReference type="ChEBI" id="CHEBI:15377"/>
        <dbReference type="ChEBI" id="CHEBI:28938"/>
        <dbReference type="ChEBI" id="CHEBI:29985"/>
        <dbReference type="ChEBI" id="CHEBI:58359"/>
        <dbReference type="EC" id="3.5.1.2"/>
    </reaction>
</comment>
<dbReference type="OrthoDB" id="10254903at2759"/>
<dbReference type="KEGG" id="fcy:FRACYDRAFT_195266"/>
<sequence length="564" mass="60930">MATFKVSLLDYGAGNVRSVRNAILACGYEIEDITDPAQISQAKAIVFPGVGSYGSAMKVLKEKGFDKPLREYLSGSDRPYLGICLGMQTLFESSDEHEEGANAIPGLGVIPGKVIKFDERKMDVPHIGWNGRILHKESPVLKYVSPEESTYFVHSYYAPITEENRECILTSTTYSGQSFISSVQRGSVVATQFHPEKSGKTGLHVIKGFLEAVENGTLNKTSKLDFDPIAETKLAKRIVVALDVRTNDHGDLVVTKGDQYDVRENQKEGVVDGRGGVRNLGKPVSLAARYYEEGADEIAFLNITSFREGVVEDMPMLQVLEQASKSIFVPLTVGGGIRSYTDPKSGQTWSALEVAARYFRAGADKISIGSDAVHATESLIAQNGKKSGESSIEVISRVYGAQAVVISIDPKRVYAASKDGVDKKHFVVALDDGSSGPNGEKYCWYQCTVKGGREAKDICAVTVAKSVQHLGAGEIMLNCIDMDGQGNGFDLPLMRAVSNAVSIPVIASSGAGNEDHFVEVFSETGVQAALAAGMFHRKEVAIQSCKSAMRKNKIEARNVCSEEV</sequence>
<dbReference type="GO" id="GO:0000107">
    <property type="term" value="F:imidazoleglycerol-phosphate synthase activity"/>
    <property type="evidence" value="ECO:0007669"/>
    <property type="project" value="UniProtKB-UniRule"/>
</dbReference>
<dbReference type="Gene3D" id="3.40.50.880">
    <property type="match status" value="1"/>
</dbReference>
<feature type="region of interest" description="PRFAR binding" evidence="11">
    <location>
        <begin position="369"/>
        <end position="370"/>
    </location>
</feature>
<feature type="active site" description="For GATase activity" evidence="10">
    <location>
        <position position="196"/>
    </location>
</feature>
<evidence type="ECO:0000256" key="1">
    <source>
        <dbReference type="ARBA" id="ARBA00005091"/>
    </source>
</evidence>
<feature type="binding site" evidence="11">
    <location>
        <position position="336"/>
    </location>
    <ligand>
        <name>substrate</name>
    </ligand>
</feature>
<name>A0A1E7EUK2_9STRA</name>
<dbReference type="CDD" id="cd04731">
    <property type="entry name" value="HisF"/>
    <property type="match status" value="1"/>
</dbReference>
<feature type="region of interest" description="PRFAR binding" evidence="11">
    <location>
        <begin position="532"/>
        <end position="533"/>
    </location>
</feature>
<keyword evidence="2 9" id="KW-0028">Amino-acid biosynthesis</keyword>
<feature type="domain" description="Glutamine amidotransferase" evidence="13">
    <location>
        <begin position="8"/>
        <end position="209"/>
    </location>
</feature>
<evidence type="ECO:0000259" key="13">
    <source>
        <dbReference type="Pfam" id="PF00117"/>
    </source>
</evidence>
<feature type="active site" description="For GATase activity" evidence="10">
    <location>
        <position position="84"/>
    </location>
</feature>
<dbReference type="InterPro" id="IPR017926">
    <property type="entry name" value="GATASE"/>
</dbReference>
<dbReference type="InterPro" id="IPR004651">
    <property type="entry name" value="HisF"/>
</dbReference>
<feature type="binding site" description="covalent" evidence="11">
    <location>
        <position position="84"/>
    </location>
    <ligand>
        <name>L-glutamine</name>
        <dbReference type="ChEBI" id="CHEBI:58359"/>
    </ligand>
</feature>
<keyword evidence="5 9" id="KW-0368">Histidine biosynthesis</keyword>
<comment type="pathway">
    <text evidence="1 9">Amino-acid biosynthesis; L-histidine biosynthesis; L-histidine from 5-phospho-alpha-D-ribose 1-diphosphate: step 5/9.</text>
</comment>
<keyword evidence="4 9" id="KW-0315">Glutamine amidotransferase</keyword>
<dbReference type="Pfam" id="PF00977">
    <property type="entry name" value="His_biosynth"/>
    <property type="match status" value="1"/>
</dbReference>
<keyword evidence="6 9" id="KW-0456">Lyase</keyword>
<dbReference type="HAMAP" id="MF_00278">
    <property type="entry name" value="HisH"/>
    <property type="match status" value="1"/>
</dbReference>
<comment type="similarity">
    <text evidence="9">In the C-terminal section; belongs to the HisA/HisF family.</text>
</comment>
<comment type="catalytic activity">
    <reaction evidence="7 9">
        <text>5-[(5-phospho-1-deoxy-D-ribulos-1-ylimino)methylamino]-1-(5-phospho-beta-D-ribosyl)imidazole-4-carboxamide + L-glutamine = D-erythro-1-(imidazol-4-yl)glycerol 3-phosphate + 5-amino-1-(5-phospho-beta-D-ribosyl)imidazole-4-carboxamide + L-glutamate + H(+)</text>
        <dbReference type="Rhea" id="RHEA:24793"/>
        <dbReference type="ChEBI" id="CHEBI:15378"/>
        <dbReference type="ChEBI" id="CHEBI:29985"/>
        <dbReference type="ChEBI" id="CHEBI:58278"/>
        <dbReference type="ChEBI" id="CHEBI:58359"/>
        <dbReference type="ChEBI" id="CHEBI:58475"/>
        <dbReference type="ChEBI" id="CHEBI:58525"/>
        <dbReference type="EC" id="4.3.2.10"/>
    </reaction>
</comment>
<dbReference type="CDD" id="cd01748">
    <property type="entry name" value="GATase1_IGP_Synthase"/>
    <property type="match status" value="1"/>
</dbReference>
<reference evidence="14 15" key="1">
    <citation type="submission" date="2016-09" db="EMBL/GenBank/DDBJ databases">
        <title>Extensive genetic diversity and differential bi-allelic expression allows diatom success in the polar Southern Ocean.</title>
        <authorList>
            <consortium name="DOE Joint Genome Institute"/>
            <person name="Mock T."/>
            <person name="Otillar R.P."/>
            <person name="Strauss J."/>
            <person name="Dupont C."/>
            <person name="Frickenhaus S."/>
            <person name="Maumus F."/>
            <person name="Mcmullan M."/>
            <person name="Sanges R."/>
            <person name="Schmutz J."/>
            <person name="Toseland A."/>
            <person name="Valas R."/>
            <person name="Veluchamy A."/>
            <person name="Ward B.J."/>
            <person name="Allen A."/>
            <person name="Barry K."/>
            <person name="Falciatore A."/>
            <person name="Ferrante M."/>
            <person name="Fortunato A.E."/>
            <person name="Gloeckner G."/>
            <person name="Gruber A."/>
            <person name="Hipkin R."/>
            <person name="Janech M."/>
            <person name="Kroth P."/>
            <person name="Leese F."/>
            <person name="Lindquist E."/>
            <person name="Lyon B.R."/>
            <person name="Martin J."/>
            <person name="Mayer C."/>
            <person name="Parker M."/>
            <person name="Quesneville H."/>
            <person name="Raymond J."/>
            <person name="Uhlig C."/>
            <person name="Valentin K.U."/>
            <person name="Worden A.Z."/>
            <person name="Armbrust E.V."/>
            <person name="Bowler C."/>
            <person name="Green B."/>
            <person name="Moulton V."/>
            <person name="Van Oosterhout C."/>
            <person name="Grigoriev I."/>
        </authorList>
    </citation>
    <scope>NUCLEOTIDE SEQUENCE [LARGE SCALE GENOMIC DNA]</scope>
    <source>
        <strain evidence="14 15">CCMP1102</strain>
    </source>
</reference>
<evidence type="ECO:0000313" key="14">
    <source>
        <dbReference type="EMBL" id="OEU09509.1"/>
    </source>
</evidence>
<evidence type="ECO:0000256" key="6">
    <source>
        <dbReference type="ARBA" id="ARBA00023239"/>
    </source>
</evidence>
<keyword evidence="15" id="KW-1185">Reference proteome</keyword>
<dbReference type="Proteomes" id="UP000095751">
    <property type="component" value="Unassembled WGS sequence"/>
</dbReference>
<evidence type="ECO:0000256" key="8">
    <source>
        <dbReference type="ARBA" id="ARBA00049534"/>
    </source>
</evidence>
<keyword evidence="3 9" id="KW-0378">Hydrolase</keyword>
<dbReference type="PANTHER" id="PTHR21235">
    <property type="entry name" value="IMIDAZOLE GLYCEROL PHOSPHATE SYNTHASE SUBUNIT HISF/H IGP SYNTHASE SUBUNIT HISF/H"/>
    <property type="match status" value="1"/>
</dbReference>
<accession>A0A1E7EUK2</accession>